<gene>
    <name evidence="4" type="ORF">H7849_12375</name>
</gene>
<accession>A0A7G8BPZ5</accession>
<dbReference type="GO" id="GO:0031419">
    <property type="term" value="F:cobalamin binding"/>
    <property type="evidence" value="ECO:0007669"/>
    <property type="project" value="InterPro"/>
</dbReference>
<dbReference type="PANTHER" id="PTHR48101:SF1">
    <property type="entry name" value="METHYLMALONYL-COA MUTASE, LARGE SUBUNIT"/>
    <property type="match status" value="1"/>
</dbReference>
<evidence type="ECO:0000313" key="5">
    <source>
        <dbReference type="Proteomes" id="UP000515312"/>
    </source>
</evidence>
<evidence type="ECO:0000259" key="3">
    <source>
        <dbReference type="Pfam" id="PF01642"/>
    </source>
</evidence>
<reference evidence="4 5" key="1">
    <citation type="submission" date="2020-08" db="EMBL/GenBank/DDBJ databases">
        <title>Edaphobacter telluris sp. nov. and Acidobacterium dinghuensis sp. nov., two acidobacteria isolated from forest soil.</title>
        <authorList>
            <person name="Fu J."/>
            <person name="Qiu L."/>
        </authorList>
    </citation>
    <scope>NUCLEOTIDE SEQUENCE [LARGE SCALE GENOMIC DNA]</scope>
    <source>
        <strain evidence="4">4Y35</strain>
    </source>
</reference>
<evidence type="ECO:0000256" key="2">
    <source>
        <dbReference type="SAM" id="MobiDB-lite"/>
    </source>
</evidence>
<evidence type="ECO:0000313" key="4">
    <source>
        <dbReference type="EMBL" id="QNI34615.1"/>
    </source>
</evidence>
<feature type="compositionally biased region" description="Basic and acidic residues" evidence="2">
    <location>
        <begin position="17"/>
        <end position="26"/>
    </location>
</feature>
<dbReference type="EMBL" id="CP060394">
    <property type="protein sequence ID" value="QNI34615.1"/>
    <property type="molecule type" value="Genomic_DNA"/>
</dbReference>
<feature type="domain" description="Methylmalonyl-CoA mutase alpha/beta chain catalytic" evidence="3">
    <location>
        <begin position="56"/>
        <end position="577"/>
    </location>
</feature>
<organism evidence="4 5">
    <name type="scientific">Alloacidobacterium dinghuense</name>
    <dbReference type="NCBI Taxonomy" id="2763107"/>
    <lineage>
        <taxon>Bacteria</taxon>
        <taxon>Pseudomonadati</taxon>
        <taxon>Acidobacteriota</taxon>
        <taxon>Terriglobia</taxon>
        <taxon>Terriglobales</taxon>
        <taxon>Acidobacteriaceae</taxon>
        <taxon>Alloacidobacterium</taxon>
    </lineage>
</organism>
<evidence type="ECO:0000256" key="1">
    <source>
        <dbReference type="ARBA" id="ARBA00023235"/>
    </source>
</evidence>
<name>A0A7G8BPZ5_9BACT</name>
<dbReference type="SUPFAM" id="SSF51703">
    <property type="entry name" value="Cobalamin (vitamin B12)-dependent enzymes"/>
    <property type="match status" value="1"/>
</dbReference>
<dbReference type="GO" id="GO:0004494">
    <property type="term" value="F:methylmalonyl-CoA mutase activity"/>
    <property type="evidence" value="ECO:0007669"/>
    <property type="project" value="InterPro"/>
</dbReference>
<dbReference type="Proteomes" id="UP000515312">
    <property type="component" value="Chromosome"/>
</dbReference>
<dbReference type="KEGG" id="adin:H7849_12375"/>
<keyword evidence="5" id="KW-1185">Reference proteome</keyword>
<dbReference type="AlphaFoldDB" id="A0A7G8BPZ5"/>
<dbReference type="InterPro" id="IPR006099">
    <property type="entry name" value="MeMalonylCoA_mutase_a/b_cat"/>
</dbReference>
<dbReference type="Pfam" id="PF01642">
    <property type="entry name" value="MM_CoA_mutase"/>
    <property type="match status" value="1"/>
</dbReference>
<feature type="compositionally biased region" description="Polar residues" evidence="2">
    <location>
        <begin position="1"/>
        <end position="15"/>
    </location>
</feature>
<proteinExistence type="predicted"/>
<dbReference type="InterPro" id="IPR016176">
    <property type="entry name" value="Cbl-dep_enz_cat"/>
</dbReference>
<dbReference type="NCBIfam" id="TIGR00641">
    <property type="entry name" value="acid_CoA_mut_N"/>
    <property type="match status" value="1"/>
</dbReference>
<feature type="region of interest" description="Disordered" evidence="2">
    <location>
        <begin position="1"/>
        <end position="51"/>
    </location>
</feature>
<protein>
    <submittedName>
        <fullName evidence="4">Methylmalonyl-CoA mutase family protein</fullName>
    </submittedName>
</protein>
<keyword evidence="1" id="KW-0413">Isomerase</keyword>
<dbReference type="RefSeq" id="WP_186746914.1">
    <property type="nucleotide sequence ID" value="NZ_CP060394.1"/>
</dbReference>
<dbReference type="Gene3D" id="3.20.20.240">
    <property type="entry name" value="Methylmalonyl-CoA mutase"/>
    <property type="match status" value="1"/>
</dbReference>
<sequence length="585" mass="64632">MPDAPPTNSLTSNASVERARWDKHTLDPALSKTPERPIGAATGSNLDDKGRARFSTISGVPVDRLYTEADLPDDWESNLGAPGQPPYTRGIHPNGYSGKLWTMRQFSGFASPEETNQRYKYLLANGGSGLSVAFDLPTLMGCDSDDPQSEGEVGKCGVAIDSLEDMETLFSGINLERTTVSMTINSPASVIWAMYLEVAERQGADLAKISGTLQNDILKEYIAQKEYIYPPAPSMRLVVDTFEFGSRFTPRFNPISISGYHIREAGSTAQQELAFTLYDGIEYVEWALRRGLAIDDFAPRLSFFFNSHNDFFEEIAKFRAARKIWYRVMTERYGARNPRSTWMRFHTQTAGVSLTAQQPKNNIARVAIQALAAVLGGTQSLHTDAYDEALALPTEDAVRIALRTQQILAYESGVADVADPLGGSYFVERLTFEMEKAAFEYFEKLDAMGGMVRAIEHGFPQKEIAQASYDYQRAVEAGEKIIVGVNEYVVEEPSPEILYIDESVRDAQTAKLKKLRRNRSNEAVARSLLALCQAAEKEPSAVTDGVSSTNTLPYLLDCVKAHATVGEICNALKKVMGTYEETSIA</sequence>
<dbReference type="InterPro" id="IPR006098">
    <property type="entry name" value="MMCoA_mutase_a_cat"/>
</dbReference>
<dbReference type="PANTHER" id="PTHR48101">
    <property type="entry name" value="METHYLMALONYL-COA MUTASE, MITOCHONDRIAL-RELATED"/>
    <property type="match status" value="1"/>
</dbReference>
<dbReference type="CDD" id="cd03680">
    <property type="entry name" value="MM_CoA_mutase_ICM_like"/>
    <property type="match status" value="1"/>
</dbReference>